<evidence type="ECO:0000313" key="8">
    <source>
        <dbReference type="EMBL" id="OAQ63311.2"/>
    </source>
</evidence>
<keyword evidence="4" id="KW-0274">FAD</keyword>
<dbReference type="Proteomes" id="UP000078397">
    <property type="component" value="Unassembled WGS sequence"/>
</dbReference>
<accession>A0A179FDE2</accession>
<evidence type="ECO:0000256" key="6">
    <source>
        <dbReference type="ARBA" id="ARBA00023033"/>
    </source>
</evidence>
<gene>
    <name evidence="8" type="ORF">VFPPC_09173</name>
</gene>
<evidence type="ECO:0000256" key="4">
    <source>
        <dbReference type="ARBA" id="ARBA00022827"/>
    </source>
</evidence>
<evidence type="ECO:0000259" key="7">
    <source>
        <dbReference type="Pfam" id="PF01494"/>
    </source>
</evidence>
<comment type="similarity">
    <text evidence="2">Belongs to the paxM FAD-dependent monooxygenase family.</text>
</comment>
<dbReference type="GO" id="GO:0071949">
    <property type="term" value="F:FAD binding"/>
    <property type="evidence" value="ECO:0007669"/>
    <property type="project" value="InterPro"/>
</dbReference>
<keyword evidence="6 8" id="KW-0503">Monooxygenase</keyword>
<keyword evidence="3" id="KW-0285">Flavoprotein</keyword>
<dbReference type="SUPFAM" id="SSF51905">
    <property type="entry name" value="FAD/NAD(P)-binding domain"/>
    <property type="match status" value="1"/>
</dbReference>
<dbReference type="InterPro" id="IPR002938">
    <property type="entry name" value="FAD-bd"/>
</dbReference>
<organism evidence="8 9">
    <name type="scientific">Pochonia chlamydosporia 170</name>
    <dbReference type="NCBI Taxonomy" id="1380566"/>
    <lineage>
        <taxon>Eukaryota</taxon>
        <taxon>Fungi</taxon>
        <taxon>Dikarya</taxon>
        <taxon>Ascomycota</taxon>
        <taxon>Pezizomycotina</taxon>
        <taxon>Sordariomycetes</taxon>
        <taxon>Hypocreomycetidae</taxon>
        <taxon>Hypocreales</taxon>
        <taxon>Clavicipitaceae</taxon>
        <taxon>Pochonia</taxon>
    </lineage>
</organism>
<reference evidence="8 9" key="1">
    <citation type="journal article" date="2016" name="PLoS Pathog.">
        <title>Biosynthesis of antibiotic leucinostatins in bio-control fungus Purpureocillium lilacinum and their inhibition on phytophthora revealed by genome mining.</title>
        <authorList>
            <person name="Wang G."/>
            <person name="Liu Z."/>
            <person name="Lin R."/>
            <person name="Li E."/>
            <person name="Mao Z."/>
            <person name="Ling J."/>
            <person name="Yang Y."/>
            <person name="Yin W.B."/>
            <person name="Xie B."/>
        </authorList>
    </citation>
    <scope>NUCLEOTIDE SEQUENCE [LARGE SCALE GENOMIC DNA]</scope>
    <source>
        <strain evidence="8">170</strain>
    </source>
</reference>
<dbReference type="EMBL" id="LSBJ02000006">
    <property type="protein sequence ID" value="OAQ63311.2"/>
    <property type="molecule type" value="Genomic_DNA"/>
</dbReference>
<dbReference type="RefSeq" id="XP_018140891.2">
    <property type="nucleotide sequence ID" value="XM_018287756.2"/>
</dbReference>
<evidence type="ECO:0000256" key="5">
    <source>
        <dbReference type="ARBA" id="ARBA00023002"/>
    </source>
</evidence>
<dbReference type="PANTHER" id="PTHR47356">
    <property type="entry name" value="FAD-DEPENDENT MONOOXYGENASE ASQG-RELATED"/>
    <property type="match status" value="1"/>
</dbReference>
<proteinExistence type="inferred from homology"/>
<dbReference type="Gene3D" id="3.50.50.60">
    <property type="entry name" value="FAD/NAD(P)-binding domain"/>
    <property type="match status" value="1"/>
</dbReference>
<comment type="cofactor">
    <cofactor evidence="1">
        <name>FAD</name>
        <dbReference type="ChEBI" id="CHEBI:57692"/>
    </cofactor>
</comment>
<evidence type="ECO:0000256" key="1">
    <source>
        <dbReference type="ARBA" id="ARBA00001974"/>
    </source>
</evidence>
<dbReference type="InterPro" id="IPR036188">
    <property type="entry name" value="FAD/NAD-bd_sf"/>
</dbReference>
<comment type="caution">
    <text evidence="8">The sequence shown here is derived from an EMBL/GenBank/DDBJ whole genome shotgun (WGS) entry which is preliminary data.</text>
</comment>
<dbReference type="AlphaFoldDB" id="A0A179FDE2"/>
<dbReference type="PANTHER" id="PTHR47356:SF2">
    <property type="entry name" value="FAD-BINDING DOMAIN-CONTAINING PROTEIN-RELATED"/>
    <property type="match status" value="1"/>
</dbReference>
<dbReference type="GO" id="GO:0004497">
    <property type="term" value="F:monooxygenase activity"/>
    <property type="evidence" value="ECO:0007669"/>
    <property type="project" value="UniProtKB-KW"/>
</dbReference>
<evidence type="ECO:0000313" key="9">
    <source>
        <dbReference type="Proteomes" id="UP000078397"/>
    </source>
</evidence>
<dbReference type="GeneID" id="28851750"/>
<name>A0A179FDE2_METCM</name>
<dbReference type="KEGG" id="pchm:VFPPC_09173"/>
<evidence type="ECO:0000256" key="2">
    <source>
        <dbReference type="ARBA" id="ARBA00007992"/>
    </source>
</evidence>
<evidence type="ECO:0000256" key="3">
    <source>
        <dbReference type="ARBA" id="ARBA00022630"/>
    </source>
</evidence>
<dbReference type="Pfam" id="PF01494">
    <property type="entry name" value="FAD_binding_3"/>
    <property type="match status" value="1"/>
</dbReference>
<keyword evidence="9" id="KW-1185">Reference proteome</keyword>
<feature type="domain" description="FAD-binding" evidence="7">
    <location>
        <begin position="5"/>
        <end position="356"/>
    </location>
</feature>
<dbReference type="OrthoDB" id="2431938at2759"/>
<dbReference type="PRINTS" id="PR00420">
    <property type="entry name" value="RNGMNOXGNASE"/>
</dbReference>
<dbReference type="STRING" id="1380566.A0A179FDE2"/>
<dbReference type="InterPro" id="IPR050562">
    <property type="entry name" value="FAD_mOase_fung"/>
</dbReference>
<sequence length="434" mass="48267">MQNRYEIAIIGGGIAGLTTALICEKLNFTYILLEKQASFEEDKGAGVGIQPNGLRILDQLGLAARLEDEAGALAEMYRYDGTGRLIIRNSFLAAWRERLGYDYVFTERATLRRMLWESVKRRECIKAPCLVTSIEEHDDYVIVHAENASYTADLVVGADGVKSCVRGHIDALKPVDEYISTPFTCTYGMSSPTHGLLPGDHFGVYNTNSSILGFTDKNGIIYWFIFEHINVPKARYTASDADESCASVSHLRIMPAATFTSINTNTIRKFKVPLQEYTAPNWHTHRTVLVGDAACKISPANGMGACQALEMSAALMNQLTRLRRHANHGIWSRDELHASLERYSEIRRPAAVATLEKARLITEVLLCVEGKPVGVLEQMKRLEEGLFLRQALGNWVGAPVILGLRVTGRGVVLGDAIERERKLRERDVNRTGKL</sequence>
<protein>
    <submittedName>
        <fullName evidence="8">FAD-dependent monooxygenase</fullName>
    </submittedName>
</protein>
<keyword evidence="5" id="KW-0560">Oxidoreductase</keyword>